<feature type="non-terminal residue" evidence="4">
    <location>
        <position position="1"/>
    </location>
</feature>
<organism evidence="4 5">
    <name type="scientific">Massilia glaciei</name>
    <dbReference type="NCBI Taxonomy" id="1524097"/>
    <lineage>
        <taxon>Bacteria</taxon>
        <taxon>Pseudomonadati</taxon>
        <taxon>Pseudomonadota</taxon>
        <taxon>Betaproteobacteria</taxon>
        <taxon>Burkholderiales</taxon>
        <taxon>Oxalobacteraceae</taxon>
        <taxon>Telluria group</taxon>
        <taxon>Massilia</taxon>
    </lineage>
</organism>
<feature type="modified residue" description="Phosphohistidine" evidence="2">
    <location>
        <position position="59"/>
    </location>
</feature>
<protein>
    <recommendedName>
        <fullName evidence="3">HPt domain-containing protein</fullName>
    </recommendedName>
</protein>
<evidence type="ECO:0000256" key="1">
    <source>
        <dbReference type="ARBA" id="ARBA00023012"/>
    </source>
</evidence>
<dbReference type="Pfam" id="PF01627">
    <property type="entry name" value="Hpt"/>
    <property type="match status" value="1"/>
</dbReference>
<dbReference type="InterPro" id="IPR008207">
    <property type="entry name" value="Sig_transdc_His_kin_Hpt_dom"/>
</dbReference>
<dbReference type="AlphaFoldDB" id="A0A2U2I7K3"/>
<name>A0A2U2I7K3_9BURK</name>
<dbReference type="Proteomes" id="UP000241421">
    <property type="component" value="Unassembled WGS sequence"/>
</dbReference>
<dbReference type="RefSeq" id="WP_146204220.1">
    <property type="nucleotide sequence ID" value="NZ_PXWF02000016.1"/>
</dbReference>
<dbReference type="SUPFAM" id="SSF47226">
    <property type="entry name" value="Histidine-containing phosphotransfer domain, HPT domain"/>
    <property type="match status" value="1"/>
</dbReference>
<evidence type="ECO:0000313" key="4">
    <source>
        <dbReference type="EMBL" id="PWF55649.1"/>
    </source>
</evidence>
<dbReference type="InterPro" id="IPR036641">
    <property type="entry name" value="HPT_dom_sf"/>
</dbReference>
<comment type="caution">
    <text evidence="4">The sequence shown here is derived from an EMBL/GenBank/DDBJ whole genome shotgun (WGS) entry which is preliminary data.</text>
</comment>
<dbReference type="PROSITE" id="PS50894">
    <property type="entry name" value="HPT"/>
    <property type="match status" value="1"/>
</dbReference>
<sequence length="122" mass="13523">AAAAPAAPAQAYQIDDEVRVDVDLRDALPAFLQSRREVIDSMTLSCAMNDVAEVRQLAHRLAGSFALYGFRWAGKHCQQIEHDVAQVDSAALQEQLARLRLHLRNVTIRFVDLNATDQTPTP</sequence>
<dbReference type="Gene3D" id="1.20.120.160">
    <property type="entry name" value="HPT domain"/>
    <property type="match status" value="1"/>
</dbReference>
<feature type="domain" description="HPt" evidence="3">
    <location>
        <begin position="20"/>
        <end position="116"/>
    </location>
</feature>
<accession>A0A2U2I7K3</accession>
<dbReference type="GO" id="GO:0000160">
    <property type="term" value="P:phosphorelay signal transduction system"/>
    <property type="evidence" value="ECO:0007669"/>
    <property type="project" value="UniProtKB-KW"/>
</dbReference>
<reference evidence="4 5" key="1">
    <citation type="submission" date="2018-04" db="EMBL/GenBank/DDBJ databases">
        <title>Massilia violaceinigra sp. nov., a novel purple-pigmented bacterium isolated from Tianshan glacier, Xinjiang, China.</title>
        <authorList>
            <person name="Wang H."/>
        </authorList>
    </citation>
    <scope>NUCLEOTIDE SEQUENCE [LARGE SCALE GENOMIC DNA]</scope>
    <source>
        <strain evidence="4 5">B448-2</strain>
    </source>
</reference>
<keyword evidence="2" id="KW-0597">Phosphoprotein</keyword>
<keyword evidence="5" id="KW-1185">Reference proteome</keyword>
<keyword evidence="1" id="KW-0902">Two-component regulatory system</keyword>
<dbReference type="EMBL" id="PXWF02000016">
    <property type="protein sequence ID" value="PWF55649.1"/>
    <property type="molecule type" value="Genomic_DNA"/>
</dbReference>
<dbReference type="GO" id="GO:0004672">
    <property type="term" value="F:protein kinase activity"/>
    <property type="evidence" value="ECO:0007669"/>
    <property type="project" value="UniProtKB-ARBA"/>
</dbReference>
<proteinExistence type="predicted"/>
<evidence type="ECO:0000256" key="2">
    <source>
        <dbReference type="PROSITE-ProRule" id="PRU00110"/>
    </source>
</evidence>
<evidence type="ECO:0000313" key="5">
    <source>
        <dbReference type="Proteomes" id="UP000241421"/>
    </source>
</evidence>
<evidence type="ECO:0000259" key="3">
    <source>
        <dbReference type="PROSITE" id="PS50894"/>
    </source>
</evidence>
<gene>
    <name evidence="4" type="ORF">C7C56_000850</name>
</gene>